<gene>
    <name evidence="1" type="ORF">EDWATA_02357</name>
</gene>
<proteinExistence type="predicted"/>
<reference evidence="1 2" key="1">
    <citation type="submission" date="2010-02" db="EMBL/GenBank/DDBJ databases">
        <authorList>
            <person name="Weinstock G."/>
            <person name="Sodergren E."/>
            <person name="Clifton S."/>
            <person name="Fulton L."/>
            <person name="Fulton B."/>
            <person name="Courtney L."/>
            <person name="Fronick C."/>
            <person name="Harrison M."/>
            <person name="Strong C."/>
            <person name="Farmer C."/>
            <person name="Delahaunty K."/>
            <person name="Markovic C."/>
            <person name="Hall O."/>
            <person name="Minx P."/>
            <person name="Tomlinson C."/>
            <person name="Mitreva M."/>
            <person name="Nelson J."/>
            <person name="Hou S."/>
            <person name="Wollam A."/>
            <person name="Pepin K.H."/>
            <person name="Johnson M."/>
            <person name="Bhonagiri V."/>
            <person name="Zhang X."/>
            <person name="Suruliraj S."/>
            <person name="Warren W."/>
            <person name="Chinwalla A."/>
            <person name="Mardis E.R."/>
            <person name="Wilson R.K."/>
        </authorList>
    </citation>
    <scope>NUCLEOTIDE SEQUENCE [LARGE SCALE GENOMIC DNA]</scope>
    <source>
        <strain evidence="1 2">ATCC 23685</strain>
    </source>
</reference>
<dbReference type="EMBL" id="ADGK01000201">
    <property type="protein sequence ID" value="EFE22636.1"/>
    <property type="molecule type" value="Genomic_DNA"/>
</dbReference>
<protein>
    <submittedName>
        <fullName evidence="1">Uncharacterized protein</fullName>
    </submittedName>
</protein>
<organism evidence="1 2">
    <name type="scientific">Edwardsiella tarda ATCC 23685</name>
    <dbReference type="NCBI Taxonomy" id="500638"/>
    <lineage>
        <taxon>Bacteria</taxon>
        <taxon>Pseudomonadati</taxon>
        <taxon>Pseudomonadota</taxon>
        <taxon>Gammaproteobacteria</taxon>
        <taxon>Enterobacterales</taxon>
        <taxon>Hafniaceae</taxon>
        <taxon>Edwardsiella</taxon>
    </lineage>
</organism>
<sequence>MQPTPGARAATPASAQRPGDTLSCVLFSCDYSLQQLLAHRLLAAILPYTAHQTVCLVGILPPLTRPTHRINRVRWFCA</sequence>
<accession>D4F6H7</accession>
<evidence type="ECO:0000313" key="2">
    <source>
        <dbReference type="Proteomes" id="UP000003692"/>
    </source>
</evidence>
<comment type="caution">
    <text evidence="1">The sequence shown here is derived from an EMBL/GenBank/DDBJ whole genome shotgun (WGS) entry which is preliminary data.</text>
</comment>
<dbReference type="HOGENOM" id="CLU_2616376_0_0_6"/>
<dbReference type="AlphaFoldDB" id="D4F6H7"/>
<dbReference type="Proteomes" id="UP000003692">
    <property type="component" value="Unassembled WGS sequence"/>
</dbReference>
<name>D4F6H7_EDWTA</name>
<evidence type="ECO:0000313" key="1">
    <source>
        <dbReference type="EMBL" id="EFE22636.1"/>
    </source>
</evidence>